<comment type="caution">
    <text evidence="2">The sequence shown here is derived from an EMBL/GenBank/DDBJ whole genome shotgun (WGS) entry which is preliminary data.</text>
</comment>
<evidence type="ECO:0000313" key="3">
    <source>
        <dbReference type="Proteomes" id="UP000230481"/>
    </source>
</evidence>
<feature type="transmembrane region" description="Helical" evidence="1">
    <location>
        <begin position="6"/>
        <end position="23"/>
    </location>
</feature>
<gene>
    <name evidence="2" type="ORF">COT82_01810</name>
</gene>
<reference evidence="3" key="1">
    <citation type="submission" date="2017-09" db="EMBL/GenBank/DDBJ databases">
        <title>Depth-based differentiation of microbial function through sediment-hosted aquifers and enrichment of novel symbionts in the deep terrestrial subsurface.</title>
        <authorList>
            <person name="Probst A.J."/>
            <person name="Ladd B."/>
            <person name="Jarett J.K."/>
            <person name="Geller-Mcgrath D.E."/>
            <person name="Sieber C.M.K."/>
            <person name="Emerson J.B."/>
            <person name="Anantharaman K."/>
            <person name="Thomas B.C."/>
            <person name="Malmstrom R."/>
            <person name="Stieglmeier M."/>
            <person name="Klingl A."/>
            <person name="Woyke T."/>
            <person name="Ryan C.M."/>
            <person name="Banfield J.F."/>
        </authorList>
    </citation>
    <scope>NUCLEOTIDE SEQUENCE [LARGE SCALE GENOMIC DNA]</scope>
</reference>
<sequence length="184" mass="20795">MALITIVLAGYIFLGWSSLAILARKEGKDEMARYFRGVEFTGLLLVAVYFIAKWLEVDLELFFLFAVGIGSMAYISKLGAGFEISIITATDVFAPKRLWLFFFYSVGYILLLGAVGYHWYIAGFLPTLYLFLLGSVASIIVYIPLIKMPMLSDKETFFTSFNKAQIFMVIAFGNILLRIFFYGV</sequence>
<keyword evidence="1" id="KW-0472">Membrane</keyword>
<dbReference type="EMBL" id="PFAA01000032">
    <property type="protein sequence ID" value="PIT96701.1"/>
    <property type="molecule type" value="Genomic_DNA"/>
</dbReference>
<evidence type="ECO:0000256" key="1">
    <source>
        <dbReference type="SAM" id="Phobius"/>
    </source>
</evidence>
<feature type="transmembrane region" description="Helical" evidence="1">
    <location>
        <begin position="61"/>
        <end position="86"/>
    </location>
</feature>
<feature type="transmembrane region" description="Helical" evidence="1">
    <location>
        <begin position="166"/>
        <end position="183"/>
    </location>
</feature>
<name>A0A2M6WVC6_9BACT</name>
<feature type="transmembrane region" description="Helical" evidence="1">
    <location>
        <begin position="35"/>
        <end position="55"/>
    </location>
</feature>
<proteinExistence type="predicted"/>
<keyword evidence="1" id="KW-1133">Transmembrane helix</keyword>
<organism evidence="2 3">
    <name type="scientific">Candidatus Campbellbacteria bacterium CG10_big_fil_rev_8_21_14_0_10_35_52</name>
    <dbReference type="NCBI Taxonomy" id="1974527"/>
    <lineage>
        <taxon>Bacteria</taxon>
        <taxon>Candidatus Campbelliibacteriota</taxon>
    </lineage>
</organism>
<dbReference type="Proteomes" id="UP000230481">
    <property type="component" value="Unassembled WGS sequence"/>
</dbReference>
<keyword evidence="1" id="KW-0812">Transmembrane</keyword>
<protein>
    <submittedName>
        <fullName evidence="2">Uncharacterized protein</fullName>
    </submittedName>
</protein>
<feature type="transmembrane region" description="Helical" evidence="1">
    <location>
        <begin position="98"/>
        <end position="121"/>
    </location>
</feature>
<dbReference type="AlphaFoldDB" id="A0A2M6WVC6"/>
<accession>A0A2M6WVC6</accession>
<feature type="transmembrane region" description="Helical" evidence="1">
    <location>
        <begin position="127"/>
        <end position="145"/>
    </location>
</feature>
<evidence type="ECO:0000313" key="2">
    <source>
        <dbReference type="EMBL" id="PIT96701.1"/>
    </source>
</evidence>